<evidence type="ECO:0000256" key="1">
    <source>
        <dbReference type="SAM" id="MobiDB-lite"/>
    </source>
</evidence>
<feature type="compositionally biased region" description="Polar residues" evidence="1">
    <location>
        <begin position="1126"/>
        <end position="1139"/>
    </location>
</feature>
<feature type="compositionally biased region" description="Polar residues" evidence="1">
    <location>
        <begin position="1161"/>
        <end position="1172"/>
    </location>
</feature>
<keyword evidence="3" id="KW-1185">Reference proteome</keyword>
<dbReference type="Proteomes" id="UP001281761">
    <property type="component" value="Unassembled WGS sequence"/>
</dbReference>
<feature type="compositionally biased region" description="Low complexity" evidence="1">
    <location>
        <begin position="98"/>
        <end position="113"/>
    </location>
</feature>
<organism evidence="2 3">
    <name type="scientific">Blattamonas nauphoetae</name>
    <dbReference type="NCBI Taxonomy" id="2049346"/>
    <lineage>
        <taxon>Eukaryota</taxon>
        <taxon>Metamonada</taxon>
        <taxon>Preaxostyla</taxon>
        <taxon>Oxymonadida</taxon>
        <taxon>Blattamonas</taxon>
    </lineage>
</organism>
<protein>
    <submittedName>
        <fullName evidence="2">Uncharacterized protein</fullName>
    </submittedName>
</protein>
<reference evidence="2 3" key="1">
    <citation type="journal article" date="2022" name="bioRxiv">
        <title>Genomics of Preaxostyla Flagellates Illuminates Evolutionary Transitions and the Path Towards Mitochondrial Loss.</title>
        <authorList>
            <person name="Novak L.V.F."/>
            <person name="Treitli S.C."/>
            <person name="Pyrih J."/>
            <person name="Halakuc P."/>
            <person name="Pipaliya S.V."/>
            <person name="Vacek V."/>
            <person name="Brzon O."/>
            <person name="Soukal P."/>
            <person name="Eme L."/>
            <person name="Dacks J.B."/>
            <person name="Karnkowska A."/>
            <person name="Elias M."/>
            <person name="Hampl V."/>
        </authorList>
    </citation>
    <scope>NUCLEOTIDE SEQUENCE [LARGE SCALE GENOMIC DNA]</scope>
    <source>
        <strain evidence="2">NAU3</strain>
        <tissue evidence="2">Gut</tissue>
    </source>
</reference>
<evidence type="ECO:0000313" key="3">
    <source>
        <dbReference type="Proteomes" id="UP001281761"/>
    </source>
</evidence>
<feature type="region of interest" description="Disordered" evidence="1">
    <location>
        <begin position="1157"/>
        <end position="1193"/>
    </location>
</feature>
<feature type="compositionally biased region" description="Basic and acidic residues" evidence="1">
    <location>
        <begin position="961"/>
        <end position="1017"/>
    </location>
</feature>
<accession>A0ABQ9YAM6</accession>
<feature type="compositionally biased region" description="Polar residues" evidence="1">
    <location>
        <begin position="31"/>
        <end position="49"/>
    </location>
</feature>
<gene>
    <name evidence="2" type="ORF">BLNAU_4156</name>
</gene>
<feature type="compositionally biased region" description="Low complexity" evidence="1">
    <location>
        <begin position="240"/>
        <end position="253"/>
    </location>
</feature>
<feature type="region of interest" description="Disordered" evidence="1">
    <location>
        <begin position="662"/>
        <end position="684"/>
    </location>
</feature>
<feature type="compositionally biased region" description="Basic and acidic residues" evidence="1">
    <location>
        <begin position="454"/>
        <end position="464"/>
    </location>
</feature>
<feature type="compositionally biased region" description="Polar residues" evidence="1">
    <location>
        <begin position="560"/>
        <end position="588"/>
    </location>
</feature>
<feature type="region of interest" description="Disordered" evidence="1">
    <location>
        <begin position="903"/>
        <end position="1141"/>
    </location>
</feature>
<feature type="region of interest" description="Disordered" evidence="1">
    <location>
        <begin position="1"/>
        <end position="316"/>
    </location>
</feature>
<feature type="region of interest" description="Disordered" evidence="1">
    <location>
        <begin position="428"/>
        <end position="588"/>
    </location>
</feature>
<feature type="compositionally biased region" description="Low complexity" evidence="1">
    <location>
        <begin position="1018"/>
        <end position="1027"/>
    </location>
</feature>
<feature type="region of interest" description="Disordered" evidence="1">
    <location>
        <begin position="363"/>
        <end position="416"/>
    </location>
</feature>
<proteinExistence type="predicted"/>
<feature type="compositionally biased region" description="Basic and acidic residues" evidence="1">
    <location>
        <begin position="1"/>
        <end position="11"/>
    </location>
</feature>
<feature type="compositionally biased region" description="Polar residues" evidence="1">
    <location>
        <begin position="1040"/>
        <end position="1098"/>
    </location>
</feature>
<feature type="compositionally biased region" description="Pro residues" evidence="1">
    <location>
        <begin position="387"/>
        <end position="401"/>
    </location>
</feature>
<dbReference type="EMBL" id="JARBJD010000020">
    <property type="protein sequence ID" value="KAK2960759.1"/>
    <property type="molecule type" value="Genomic_DNA"/>
</dbReference>
<feature type="compositionally biased region" description="Polar residues" evidence="1">
    <location>
        <begin position="137"/>
        <end position="153"/>
    </location>
</feature>
<sequence>MSEQTDVRSSKSTDILDTPPKPKGKVLTKAKTPTSKSKQIPISPSQKIPQTKGAPTVPRPASGKQKAKAMNVASSRIPRLSAPKQDAGPAQSKRPDTSRSLSTPRSTTSSSQKPKTETVIRPKTVSKGQAYPRAPKSKSQTPEVHSRVSQPKRVQSAKPKTPQPAKQRSVPPAKVTSLTPSHPLTRSNTQPSQPDSQQIPPLSRSKPPAKSHSSSRSSSAAPHSRTSPMSASFDAKLTGVRSSQTQRSSSASVRSRKSLDDAKLFSPATKRVVARHMESSKTKTNTSPTTTRVRSSSAQPLKGRSVESQKKTTALNPSFKLLTPETVKVLEKKPFKIGNETFIIKMLVDKEINKDEIARSIDVTKTTQKPSPRKLARAQNELSSRPPWNPNTSKPPRPPPEAEFVPPMETESYNSAFIRDDDSYAWLSDLDSSEDERSSKASNKSKGSGATPKDNFEQGRKDTPSPKPKTSKIDNLRPAGLSGTQSIHSNISFTVAQTQFQTPENLTPTSSKSHTSQTNSPTAVPVWYDIERKGNKIGSENTGKRDEVSGLGHTDIRPMSTRSVGSPRSQSFGTNQPNSPGGTPRSNVIQTLENTETSTIHSAISKTIQDLSLLDKNLERAGISPDSSLRRSINHSLIAARDQEQCVVESFAVKSGVMDEVLESEKSKKSFDPSATGKPRDENRDELIKKLDRERKIKEIENQTLEKRKLREKQPHVRIDPYNEDELMTEEELKDEVRRKRKRDSREGSLISAQHSRYRLMELPYDDQEQAELTVTIPGLDNEVEDDQARRGKKAKESAYGKYRHIEAARKVEMEYEEEDDNVKVVTVDSHFYNDLMLRSPANEVDFTHPPRPASFEEKVNSRPVSMSPTRHSTLTVLKEEDDGIQIEGLAFASPFLLASPLSRQGSKSSGHFELIDENDDDITASLEHSETKPGRPSPGIKGETGEFIEVTFAVPADTTIMKKEERKEEDEGKEKKEENGEGLKSEEEMKEESGEERKPVEEEQVHREQEGEKSDESSAQPSASSDNNETEPKQDTADQNHSQQPQNDPNTQTEPSDSATSTDSNINTSTPPDSSEPASTNPEPSSHSPTRPQLSITTDDEQKEPKPSQAPPSPVRQESIYPAPSFSQNGYFYSSSTRIPIPGSVSFDQGTHKVVDMSNIDRTPSLVSPSSIRGDGRPTPFNANPHVIQPKS</sequence>
<name>A0ABQ9YAM6_9EUKA</name>
<evidence type="ECO:0000313" key="2">
    <source>
        <dbReference type="EMBL" id="KAK2960759.1"/>
    </source>
</evidence>
<feature type="compositionally biased region" description="Low complexity" evidence="1">
    <location>
        <begin position="282"/>
        <end position="297"/>
    </location>
</feature>
<feature type="compositionally biased region" description="Polar residues" evidence="1">
    <location>
        <begin position="176"/>
        <end position="189"/>
    </location>
</feature>
<feature type="compositionally biased region" description="Polar residues" evidence="1">
    <location>
        <begin position="482"/>
        <end position="522"/>
    </location>
</feature>
<feature type="compositionally biased region" description="Low complexity" evidence="1">
    <location>
        <begin position="440"/>
        <end position="450"/>
    </location>
</feature>
<feature type="region of interest" description="Disordered" evidence="1">
    <location>
        <begin position="844"/>
        <end position="871"/>
    </location>
</feature>
<comment type="caution">
    <text evidence="2">The sequence shown here is derived from an EMBL/GenBank/DDBJ whole genome shotgun (WGS) entry which is preliminary data.</text>
</comment>
<feature type="compositionally biased region" description="Low complexity" evidence="1">
    <location>
        <begin position="190"/>
        <end position="225"/>
    </location>
</feature>